<dbReference type="Proteomes" id="UP001054811">
    <property type="component" value="Chromosome"/>
</dbReference>
<keyword evidence="2" id="KW-1185">Reference proteome</keyword>
<dbReference type="EMBL" id="CP091139">
    <property type="protein sequence ID" value="UUT35960.1"/>
    <property type="molecule type" value="Genomic_DNA"/>
</dbReference>
<evidence type="ECO:0000313" key="2">
    <source>
        <dbReference type="Proteomes" id="UP001054811"/>
    </source>
</evidence>
<reference evidence="1" key="1">
    <citation type="submission" date="2022-01" db="EMBL/GenBank/DDBJ databases">
        <title>Microbacterium eymi and Microbacterium rhizovicinus sp. nov., isolated from the rhizospheric soil of Elymus tsukushiensis, a plant native to the Dokdo Islands, Republic of Korea.</title>
        <authorList>
            <person name="Hwang Y.J."/>
        </authorList>
    </citation>
    <scope>NUCLEOTIDE SEQUENCE</scope>
    <source>
        <strain evidence="1">KUDC0405</strain>
    </source>
</reference>
<gene>
    <name evidence="1" type="ORF">L2X98_22835</name>
</gene>
<sequence length="57" mass="6300">MNGANPWFDAPLRPDPQLFPRFAALANELVDLQDDELFLLGVEFVIDSARRLGAAAD</sequence>
<proteinExistence type="predicted"/>
<name>A0ABY5NLA2_9MICO</name>
<evidence type="ECO:0008006" key="3">
    <source>
        <dbReference type="Google" id="ProtNLM"/>
    </source>
</evidence>
<evidence type="ECO:0000313" key="1">
    <source>
        <dbReference type="EMBL" id="UUT35960.1"/>
    </source>
</evidence>
<protein>
    <recommendedName>
        <fullName evidence="3">Tetracycline repressor TetR C-terminal domain-containing protein</fullName>
    </recommendedName>
</protein>
<dbReference type="RefSeq" id="WP_259612608.1">
    <property type="nucleotide sequence ID" value="NZ_CP091139.2"/>
</dbReference>
<accession>A0ABY5NLA2</accession>
<organism evidence="1 2">
    <name type="scientific">Microbacterium elymi</name>
    <dbReference type="NCBI Taxonomy" id="2909587"/>
    <lineage>
        <taxon>Bacteria</taxon>
        <taxon>Bacillati</taxon>
        <taxon>Actinomycetota</taxon>
        <taxon>Actinomycetes</taxon>
        <taxon>Micrococcales</taxon>
        <taxon>Microbacteriaceae</taxon>
        <taxon>Microbacterium</taxon>
    </lineage>
</organism>